<dbReference type="Pfam" id="PF14693">
    <property type="entry name" value="Ribosomal_TL5_C"/>
    <property type="match status" value="1"/>
</dbReference>
<dbReference type="RefSeq" id="WP_054965019.1">
    <property type="nucleotide sequence ID" value="NZ_FMUN01000004.1"/>
</dbReference>
<dbReference type="NCBIfam" id="NF004130">
    <property type="entry name" value="PRK05618.1-5"/>
    <property type="match status" value="1"/>
</dbReference>
<evidence type="ECO:0000259" key="6">
    <source>
        <dbReference type="Pfam" id="PF01386"/>
    </source>
</evidence>
<dbReference type="NCBIfam" id="NF004128">
    <property type="entry name" value="PRK05618.1-2"/>
    <property type="match status" value="1"/>
</dbReference>
<keyword evidence="9" id="KW-1185">Reference proteome</keyword>
<dbReference type="PANTHER" id="PTHR33284">
    <property type="entry name" value="RIBOSOMAL PROTEIN L25/GLN-TRNA SYNTHETASE, ANTI-CODON-BINDING DOMAIN-CONTAINING PROTEIN"/>
    <property type="match status" value="1"/>
</dbReference>
<evidence type="ECO:0000256" key="4">
    <source>
        <dbReference type="ARBA" id="ARBA00023274"/>
    </source>
</evidence>
<dbReference type="PATRIC" id="fig|381306.5.peg.2031"/>
<accession>A0A0P9GM68</accession>
<evidence type="ECO:0000259" key="7">
    <source>
        <dbReference type="Pfam" id="PF14693"/>
    </source>
</evidence>
<dbReference type="EMBL" id="FMUN01000004">
    <property type="protein sequence ID" value="SCY27359.1"/>
    <property type="molecule type" value="Genomic_DNA"/>
</dbReference>
<evidence type="ECO:0000313" key="8">
    <source>
        <dbReference type="EMBL" id="SCY27359.1"/>
    </source>
</evidence>
<gene>
    <name evidence="5" type="primary">rplY</name>
    <name evidence="5" type="synonym">ctc</name>
    <name evidence="8" type="ORF">SAMN05661077_1667</name>
</gene>
<dbReference type="InterPro" id="IPR020930">
    <property type="entry name" value="Ribosomal_uL5_bac-type"/>
</dbReference>
<dbReference type="GO" id="GO:0022625">
    <property type="term" value="C:cytosolic large ribosomal subunit"/>
    <property type="evidence" value="ECO:0007669"/>
    <property type="project" value="TreeGrafter"/>
</dbReference>
<dbReference type="PANTHER" id="PTHR33284:SF1">
    <property type="entry name" value="RIBOSOMAL PROTEIN L25_GLN-TRNA SYNTHETASE, ANTI-CODON-BINDING DOMAIN-CONTAINING PROTEIN"/>
    <property type="match status" value="1"/>
</dbReference>
<dbReference type="OrthoDB" id="9806411at2"/>
<dbReference type="InterPro" id="IPR011035">
    <property type="entry name" value="Ribosomal_bL25/Gln-tRNA_synth"/>
</dbReference>
<dbReference type="Gene3D" id="2.170.120.20">
    <property type="entry name" value="Ribosomal protein L25, beta domain"/>
    <property type="match status" value="1"/>
</dbReference>
<keyword evidence="2 5" id="KW-0694">RNA-binding</keyword>
<dbReference type="GO" id="GO:0008097">
    <property type="term" value="F:5S rRNA binding"/>
    <property type="evidence" value="ECO:0007669"/>
    <property type="project" value="InterPro"/>
</dbReference>
<name>A0A0P9GM68_9GAMM</name>
<dbReference type="STRING" id="381306.AN478_02370"/>
<dbReference type="Pfam" id="PF01386">
    <property type="entry name" value="Ribosomal_L25p"/>
    <property type="match status" value="1"/>
</dbReference>
<dbReference type="NCBIfam" id="NF004612">
    <property type="entry name" value="PRK05943.1"/>
    <property type="match status" value="1"/>
</dbReference>
<comment type="similarity">
    <text evidence="5">Belongs to the bacterial ribosomal protein bL25 family. CTC subfamily.</text>
</comment>
<protein>
    <recommendedName>
        <fullName evidence="5">Large ribosomal subunit protein bL25</fullName>
    </recommendedName>
    <alternativeName>
        <fullName evidence="5">General stress protein CTC</fullName>
    </alternativeName>
</protein>
<sequence length="218" mass="23598">MADYSLNVVERKEKGTPASRRMRRTGMIPANVFGAEKDPHMVALNENELMQLMDDEGFFSSLISLEGLNERQDVLVREVQMHPYKPKPLHVDFQRVQADQKLSLNVPLHVVNDERAPGVLAGGTVSPLMTEVEVTCLPAKIPDHIEVDVGAMEIGDTLHLSDLQAPPGVEISADPENDQPVVNMAGTKAEPEAAVAAEVAEEAAEEGGEEAGAGEEEE</sequence>
<evidence type="ECO:0000256" key="2">
    <source>
        <dbReference type="ARBA" id="ARBA00022884"/>
    </source>
</evidence>
<reference evidence="9" key="1">
    <citation type="submission" date="2016-10" db="EMBL/GenBank/DDBJ databases">
        <authorList>
            <person name="Varghese N."/>
        </authorList>
    </citation>
    <scope>NUCLEOTIDE SEQUENCE [LARGE SCALE GENOMIC DNA]</scope>
    <source>
        <strain evidence="9">HL 19</strain>
    </source>
</reference>
<dbReference type="Proteomes" id="UP000183104">
    <property type="component" value="Unassembled WGS sequence"/>
</dbReference>
<dbReference type="HAMAP" id="MF_01334">
    <property type="entry name" value="Ribosomal_bL25_CTC"/>
    <property type="match status" value="1"/>
</dbReference>
<keyword evidence="4 5" id="KW-0687">Ribonucleoprotein</keyword>
<feature type="domain" description="Large ribosomal subunit protein bL25 L25" evidence="6">
    <location>
        <begin position="6"/>
        <end position="93"/>
    </location>
</feature>
<evidence type="ECO:0000256" key="3">
    <source>
        <dbReference type="ARBA" id="ARBA00022980"/>
    </source>
</evidence>
<organism evidence="8 9">
    <name type="scientific">Thiohalorhabdus denitrificans</name>
    <dbReference type="NCBI Taxonomy" id="381306"/>
    <lineage>
        <taxon>Bacteria</taxon>
        <taxon>Pseudomonadati</taxon>
        <taxon>Pseudomonadota</taxon>
        <taxon>Gammaproteobacteria</taxon>
        <taxon>Thiohalorhabdales</taxon>
        <taxon>Thiohalorhabdaceae</taxon>
        <taxon>Thiohalorhabdus</taxon>
    </lineage>
</organism>
<keyword evidence="3 5" id="KW-0689">Ribosomal protein</keyword>
<keyword evidence="1 5" id="KW-0699">rRNA-binding</keyword>
<proteinExistence type="inferred from homology"/>
<dbReference type="CDD" id="cd00495">
    <property type="entry name" value="Ribosomal_L25_TL5_CTC"/>
    <property type="match status" value="1"/>
</dbReference>
<comment type="subunit">
    <text evidence="5">Part of the 50S ribosomal subunit; part of the 5S rRNA/L5/L18/L25 subcomplex. Contacts the 5S rRNA. Binds to the 5S rRNA independently of L5 and L18.</text>
</comment>
<dbReference type="InterPro" id="IPR020056">
    <property type="entry name" value="Rbsml_bL25/Gln-tRNA_synth_N"/>
</dbReference>
<dbReference type="GO" id="GO:0006412">
    <property type="term" value="P:translation"/>
    <property type="evidence" value="ECO:0007669"/>
    <property type="project" value="UniProtKB-UniRule"/>
</dbReference>
<dbReference type="InterPro" id="IPR020057">
    <property type="entry name" value="Ribosomal_bL25_b-dom"/>
</dbReference>
<dbReference type="InterPro" id="IPR037121">
    <property type="entry name" value="Ribosomal_bL25_C"/>
</dbReference>
<feature type="domain" description="Large ribosomal subunit protein bL25 beta" evidence="7">
    <location>
        <begin position="101"/>
        <end position="186"/>
    </location>
</feature>
<dbReference type="SUPFAM" id="SSF50715">
    <property type="entry name" value="Ribosomal protein L25-like"/>
    <property type="match status" value="1"/>
</dbReference>
<comment type="function">
    <text evidence="5">This is one of the proteins that binds to the 5S RNA in the ribosome where it forms part of the central protuberance.</text>
</comment>
<dbReference type="InterPro" id="IPR029751">
    <property type="entry name" value="Ribosomal_L25_dom"/>
</dbReference>
<dbReference type="AlphaFoldDB" id="A0A0P9GM68"/>
<dbReference type="NCBIfam" id="TIGR00731">
    <property type="entry name" value="bL25_bact_ctc"/>
    <property type="match status" value="1"/>
</dbReference>
<dbReference type="InterPro" id="IPR001021">
    <property type="entry name" value="Ribosomal_bL25_long"/>
</dbReference>
<dbReference type="Gene3D" id="2.40.240.10">
    <property type="entry name" value="Ribosomal Protein L25, Chain P"/>
    <property type="match status" value="1"/>
</dbReference>
<evidence type="ECO:0000313" key="9">
    <source>
        <dbReference type="Proteomes" id="UP000183104"/>
    </source>
</evidence>
<evidence type="ECO:0000256" key="1">
    <source>
        <dbReference type="ARBA" id="ARBA00022730"/>
    </source>
</evidence>
<dbReference type="GO" id="GO:0003735">
    <property type="term" value="F:structural constituent of ribosome"/>
    <property type="evidence" value="ECO:0007669"/>
    <property type="project" value="InterPro"/>
</dbReference>
<evidence type="ECO:0000256" key="5">
    <source>
        <dbReference type="HAMAP-Rule" id="MF_01334"/>
    </source>
</evidence>